<dbReference type="Proteomes" id="UP000059188">
    <property type="component" value="Unassembled WGS sequence"/>
</dbReference>
<sequence length="175" mass="19568">MTTSHPKITAHEAFRRLSDEFSNPYPPYVLVNSEEDAKSVLSAGCEPGYLLILETDDPSSSKSLKLEKIGEFQGRVGIVIYTVPLEADLDLVIEADRVLKYLAIGGTAIGFATLQQSAQWKQACFEWAKLQKTSDGQHSTKDGFELEWTDKNVDGHGDQWAQWSLIKKTPEWAFC</sequence>
<dbReference type="AlphaFoldDB" id="A0A0B7G0E9"/>
<organism evidence="1 2">
    <name type="scientific">Thanatephorus cucumeris (strain AG1-IB / isolate 7/3/14)</name>
    <name type="common">Lettuce bottom rot fungus</name>
    <name type="synonym">Rhizoctonia solani</name>
    <dbReference type="NCBI Taxonomy" id="1108050"/>
    <lineage>
        <taxon>Eukaryota</taxon>
        <taxon>Fungi</taxon>
        <taxon>Dikarya</taxon>
        <taxon>Basidiomycota</taxon>
        <taxon>Agaricomycotina</taxon>
        <taxon>Agaricomycetes</taxon>
        <taxon>Cantharellales</taxon>
        <taxon>Ceratobasidiaceae</taxon>
        <taxon>Rhizoctonia</taxon>
        <taxon>Rhizoctonia solani AG-1</taxon>
    </lineage>
</organism>
<reference evidence="1 2" key="1">
    <citation type="submission" date="2014-11" db="EMBL/GenBank/DDBJ databases">
        <authorList>
            <person name="Wibberg Daniel"/>
        </authorList>
    </citation>
    <scope>NUCLEOTIDE SEQUENCE [LARGE SCALE GENOMIC DNA]</scope>
    <source>
        <strain evidence="1">Rhizoctonia solani AG1-IB 7/3/14</strain>
    </source>
</reference>
<accession>A0A0B7G0E9</accession>
<evidence type="ECO:0000313" key="2">
    <source>
        <dbReference type="Proteomes" id="UP000059188"/>
    </source>
</evidence>
<dbReference type="EMBL" id="LN679181">
    <property type="protein sequence ID" value="CEL63440.1"/>
    <property type="molecule type" value="Genomic_DNA"/>
</dbReference>
<evidence type="ECO:0000313" key="1">
    <source>
        <dbReference type="EMBL" id="CEL63440.1"/>
    </source>
</evidence>
<protein>
    <submittedName>
        <fullName evidence="1">Uncharacterized protein</fullName>
    </submittedName>
</protein>
<dbReference type="OrthoDB" id="3134097at2759"/>
<name>A0A0B7G0E9_THACB</name>
<proteinExistence type="predicted"/>
<gene>
    <name evidence="1" type="ORF">RSOLAG1IB_10763</name>
</gene>
<keyword evidence="2" id="KW-1185">Reference proteome</keyword>